<evidence type="ECO:0000313" key="7">
    <source>
        <dbReference type="EMBL" id="PZL70423.1"/>
    </source>
</evidence>
<dbReference type="EMBL" id="PIEU01000113">
    <property type="protein sequence ID" value="PZL70423.1"/>
    <property type="molecule type" value="Genomic_DNA"/>
</dbReference>
<evidence type="ECO:0000256" key="5">
    <source>
        <dbReference type="SAM" id="Phobius"/>
    </source>
</evidence>
<proteinExistence type="predicted"/>
<comment type="subcellular location">
    <subcellularLocation>
        <location evidence="1">Membrane</location>
        <topology evidence="1">Multi-pass membrane protein</topology>
    </subcellularLocation>
</comment>
<accession>A0A2W3ZNH3</accession>
<keyword evidence="3 5" id="KW-1133">Transmembrane helix</keyword>
<organism evidence="7 8">
    <name type="scientific">Enterococcus plantarum</name>
    <dbReference type="NCBI Taxonomy" id="1077675"/>
    <lineage>
        <taxon>Bacteria</taxon>
        <taxon>Bacillati</taxon>
        <taxon>Bacillota</taxon>
        <taxon>Bacilli</taxon>
        <taxon>Lactobacillales</taxon>
        <taxon>Enterococcaceae</taxon>
        <taxon>Enterococcus</taxon>
    </lineage>
</organism>
<evidence type="ECO:0000259" key="6">
    <source>
        <dbReference type="Pfam" id="PF05154"/>
    </source>
</evidence>
<evidence type="ECO:0000256" key="2">
    <source>
        <dbReference type="ARBA" id="ARBA00022692"/>
    </source>
</evidence>
<dbReference type="Proteomes" id="UP000249828">
    <property type="component" value="Unassembled WGS sequence"/>
</dbReference>
<evidence type="ECO:0000313" key="8">
    <source>
        <dbReference type="Proteomes" id="UP000249828"/>
    </source>
</evidence>
<name>A0A2W3ZNH3_9ENTE</name>
<dbReference type="AlphaFoldDB" id="A0A2W3ZNH3"/>
<dbReference type="RefSeq" id="WP_111248782.1">
    <property type="nucleotide sequence ID" value="NZ_JAFLVY010000003.1"/>
</dbReference>
<sequence length="155" mass="17150">MGKKVIKLDFEDVVIANEDGSTTRALYEWFNFKPEIGDLVDVFPDGDELIIHKAVAATDNLQDKININIVNENNNTQSVGGYVQYGKVVNKWVYFLLAFLLGGIGAHKFYSGFSGKGIMYLLFSWTMIPGIIAFFTSIATLLKTADQNGNIVVTS</sequence>
<evidence type="ECO:0000256" key="3">
    <source>
        <dbReference type="ARBA" id="ARBA00022989"/>
    </source>
</evidence>
<dbReference type="Pfam" id="PF05154">
    <property type="entry name" value="TM2"/>
    <property type="match status" value="1"/>
</dbReference>
<dbReference type="GO" id="GO:0016020">
    <property type="term" value="C:membrane"/>
    <property type="evidence" value="ECO:0007669"/>
    <property type="project" value="UniProtKB-SubCell"/>
</dbReference>
<reference evidence="7 8" key="1">
    <citation type="submission" date="2017-11" db="EMBL/GenBank/DDBJ databases">
        <title>Draft genome sequence of Enterococcus plantarum TRW2 strain isolated from lettuce.</title>
        <authorList>
            <person name="Kim E.B."/>
            <person name="Marco M.L."/>
            <person name="Williams T.R."/>
            <person name="You I.H."/>
        </authorList>
    </citation>
    <scope>NUCLEOTIDE SEQUENCE [LARGE SCALE GENOMIC DNA]</scope>
    <source>
        <strain evidence="7 8">TRW2</strain>
    </source>
</reference>
<feature type="domain" description="TM2" evidence="6">
    <location>
        <begin position="89"/>
        <end position="136"/>
    </location>
</feature>
<comment type="caution">
    <text evidence="7">The sequence shown here is derived from an EMBL/GenBank/DDBJ whole genome shotgun (WGS) entry which is preliminary data.</text>
</comment>
<evidence type="ECO:0000256" key="1">
    <source>
        <dbReference type="ARBA" id="ARBA00004141"/>
    </source>
</evidence>
<protein>
    <recommendedName>
        <fullName evidence="6">TM2 domain-containing protein</fullName>
    </recommendedName>
</protein>
<dbReference type="STRING" id="1077675.BCR22_07700"/>
<keyword evidence="4 5" id="KW-0472">Membrane</keyword>
<gene>
    <name evidence="7" type="ORF">CI088_15205</name>
</gene>
<dbReference type="InterPro" id="IPR007829">
    <property type="entry name" value="TM2"/>
</dbReference>
<feature type="transmembrane region" description="Helical" evidence="5">
    <location>
        <begin position="92"/>
        <end position="110"/>
    </location>
</feature>
<evidence type="ECO:0000256" key="4">
    <source>
        <dbReference type="ARBA" id="ARBA00023136"/>
    </source>
</evidence>
<keyword evidence="2 5" id="KW-0812">Transmembrane</keyword>
<keyword evidence="8" id="KW-1185">Reference proteome</keyword>
<feature type="transmembrane region" description="Helical" evidence="5">
    <location>
        <begin position="122"/>
        <end position="142"/>
    </location>
</feature>